<dbReference type="InterPro" id="IPR011004">
    <property type="entry name" value="Trimer_LpxA-like_sf"/>
</dbReference>
<dbReference type="InterPro" id="IPR011831">
    <property type="entry name" value="ADP-Glc_PPase"/>
</dbReference>
<dbReference type="GO" id="GO:0008878">
    <property type="term" value="F:glucose-1-phosphate adenylyltransferase activity"/>
    <property type="evidence" value="ECO:0007669"/>
    <property type="project" value="UniProtKB-EC"/>
</dbReference>
<keyword evidence="14" id="KW-1185">Reference proteome</keyword>
<evidence type="ECO:0000313" key="13">
    <source>
        <dbReference type="EMBL" id="MEM5498433.1"/>
    </source>
</evidence>
<keyword evidence="8" id="KW-0119">Carbohydrate metabolism</keyword>
<evidence type="ECO:0000259" key="12">
    <source>
        <dbReference type="Pfam" id="PF24894"/>
    </source>
</evidence>
<dbReference type="NCBIfam" id="TIGR02091">
    <property type="entry name" value="glgC"/>
    <property type="match status" value="1"/>
</dbReference>
<dbReference type="PANTHER" id="PTHR43523">
    <property type="entry name" value="GLUCOSE-1-PHOSPHATE ADENYLYLTRANSFERASE-RELATED"/>
    <property type="match status" value="1"/>
</dbReference>
<evidence type="ECO:0000256" key="6">
    <source>
        <dbReference type="ARBA" id="ARBA00022840"/>
    </source>
</evidence>
<name>A0ABU9SX20_9ALTE</name>
<sequence length="495" mass="54608">MNAEADMQTVVKDTLVLVLAGGQGSRLDGLTEMRAKPVLEFGSHCRIIDFPLSNCVNSGLNQIAVLTQYKSQCLIRHLMQHWGRLNSNVGGCFDVLPASQQNDQSWYQGTADACFQNIAYIKAKAPKYVMILSGDHVYQMDYRKLLATHVNNNADMTVSCIEVPTKNAAKQLGVLSAARDGRITAFAEKPDSPHALIDAPDYCLASMGNYVVNADVLYALLENDAQIADSAHDFGKNVIPSIIQQHRVFAHRFRDASGDQIPYWRDVGTLDSYWRAHLDILNNRDMLNFTDPDWPIWGSAFSNSPVEITNSSDLGKCDIEQVLIGSGCRLDSCSVKQSVLSTNCKIDPCAVLERCVLLPDVAVGFGAKLANVIIDKGVNVPAEFVVNDKDIAKQQGFTVTPKGIVLITQKVLDAVIDAQQEDVMPTHVLKLCGDEWLTVGASESKTEQDTRRLKGSERDRELVDRRESKTETSRINQANATANEKVRARHTASQR</sequence>
<dbReference type="InterPro" id="IPR005835">
    <property type="entry name" value="NTP_transferase_dom"/>
</dbReference>
<proteinExistence type="inferred from homology"/>
<dbReference type="PANTHER" id="PTHR43523:SF2">
    <property type="entry name" value="GLUCOSE-1-PHOSPHATE ADENYLYLTRANSFERASE"/>
    <property type="match status" value="1"/>
</dbReference>
<dbReference type="NCBIfam" id="NF001947">
    <property type="entry name" value="PRK00725.1"/>
    <property type="match status" value="1"/>
</dbReference>
<dbReference type="InterPro" id="IPR005836">
    <property type="entry name" value="ADP_Glu_pyroP_CS"/>
</dbReference>
<evidence type="ECO:0000256" key="8">
    <source>
        <dbReference type="ARBA" id="ARBA00023277"/>
    </source>
</evidence>
<keyword evidence="4 13" id="KW-0548">Nucleotidyltransferase</keyword>
<accession>A0ABU9SX20</accession>
<feature type="domain" description="Glucose-1-phosphate adenylyltransferase/Bifunctional protein GlmU-like C-terminal hexapeptide" evidence="12">
    <location>
        <begin position="310"/>
        <end position="407"/>
    </location>
</feature>
<dbReference type="EMBL" id="JBBMQS010000007">
    <property type="protein sequence ID" value="MEM5498433.1"/>
    <property type="molecule type" value="Genomic_DNA"/>
</dbReference>
<dbReference type="EC" id="2.7.7.27" evidence="9"/>
<dbReference type="Gene3D" id="3.90.550.10">
    <property type="entry name" value="Spore Coat Polysaccharide Biosynthesis Protein SpsA, Chain A"/>
    <property type="match status" value="1"/>
</dbReference>
<dbReference type="Pfam" id="PF00483">
    <property type="entry name" value="NTP_transferase"/>
    <property type="match status" value="1"/>
</dbReference>
<dbReference type="InterPro" id="IPR056818">
    <property type="entry name" value="GlmU/GlgC-like_hexapep"/>
</dbReference>
<comment type="caution">
    <text evidence="13">The sequence shown here is derived from an EMBL/GenBank/DDBJ whole genome shotgun (WGS) entry which is preliminary data.</text>
</comment>
<reference evidence="13 14" key="1">
    <citation type="submission" date="2024-03" db="EMBL/GenBank/DDBJ databases">
        <title>Community enrichment and isolation of bacterial strains for fucoidan degradation.</title>
        <authorList>
            <person name="Sichert A."/>
        </authorList>
    </citation>
    <scope>NUCLEOTIDE SEQUENCE [LARGE SCALE GENOMIC DNA]</scope>
    <source>
        <strain evidence="13 14">AS12</strain>
    </source>
</reference>
<feature type="compositionally biased region" description="Polar residues" evidence="10">
    <location>
        <begin position="473"/>
        <end position="482"/>
    </location>
</feature>
<evidence type="ECO:0000259" key="11">
    <source>
        <dbReference type="Pfam" id="PF00483"/>
    </source>
</evidence>
<comment type="similarity">
    <text evidence="1">Belongs to the bacterial/plant glucose-1-phosphate adenylyltransferase family.</text>
</comment>
<dbReference type="RefSeq" id="WP_342882021.1">
    <property type="nucleotide sequence ID" value="NZ_JBBMQS010000007.1"/>
</dbReference>
<gene>
    <name evidence="13" type="primary">glgC</name>
    <name evidence="13" type="ORF">WNY77_13575</name>
</gene>
<evidence type="ECO:0000256" key="1">
    <source>
        <dbReference type="ARBA" id="ARBA00010443"/>
    </source>
</evidence>
<evidence type="ECO:0000313" key="14">
    <source>
        <dbReference type="Proteomes" id="UP001461163"/>
    </source>
</evidence>
<dbReference type="SUPFAM" id="SSF53448">
    <property type="entry name" value="Nucleotide-diphospho-sugar transferases"/>
    <property type="match status" value="1"/>
</dbReference>
<dbReference type="Gene3D" id="2.160.10.10">
    <property type="entry name" value="Hexapeptide repeat proteins"/>
    <property type="match status" value="1"/>
</dbReference>
<keyword evidence="6" id="KW-0067">ATP-binding</keyword>
<feature type="region of interest" description="Disordered" evidence="10">
    <location>
        <begin position="443"/>
        <end position="495"/>
    </location>
</feature>
<keyword evidence="7" id="KW-0320">Glycogen biosynthesis</keyword>
<evidence type="ECO:0000256" key="4">
    <source>
        <dbReference type="ARBA" id="ARBA00022695"/>
    </source>
</evidence>
<evidence type="ECO:0000256" key="3">
    <source>
        <dbReference type="ARBA" id="ARBA00022679"/>
    </source>
</evidence>
<dbReference type="InterPro" id="IPR029044">
    <property type="entry name" value="Nucleotide-diphossugar_trans"/>
</dbReference>
<dbReference type="Proteomes" id="UP001461163">
    <property type="component" value="Unassembled WGS sequence"/>
</dbReference>
<feature type="domain" description="Nucleotidyl transferase" evidence="11">
    <location>
        <begin position="17"/>
        <end position="282"/>
    </location>
</feature>
<keyword evidence="3 13" id="KW-0808">Transferase</keyword>
<dbReference type="SUPFAM" id="SSF51161">
    <property type="entry name" value="Trimeric LpxA-like enzymes"/>
    <property type="match status" value="1"/>
</dbReference>
<protein>
    <recommendedName>
        <fullName evidence="9">Glucose-1-phosphate adenylyltransferase</fullName>
        <ecNumber evidence="9">2.7.7.27</ecNumber>
    </recommendedName>
</protein>
<keyword evidence="5" id="KW-0547">Nucleotide-binding</keyword>
<dbReference type="CDD" id="cd02508">
    <property type="entry name" value="ADP_Glucose_PP"/>
    <property type="match status" value="1"/>
</dbReference>
<dbReference type="Pfam" id="PF24894">
    <property type="entry name" value="Hexapep_GlmU"/>
    <property type="match status" value="1"/>
</dbReference>
<feature type="compositionally biased region" description="Basic and acidic residues" evidence="10">
    <location>
        <begin position="444"/>
        <end position="472"/>
    </location>
</feature>
<evidence type="ECO:0000256" key="9">
    <source>
        <dbReference type="NCBIfam" id="TIGR02091"/>
    </source>
</evidence>
<evidence type="ECO:0000256" key="5">
    <source>
        <dbReference type="ARBA" id="ARBA00022741"/>
    </source>
</evidence>
<keyword evidence="2" id="KW-0321">Glycogen metabolism</keyword>
<dbReference type="PROSITE" id="PS00810">
    <property type="entry name" value="ADP_GLC_PYROPHOSPH_3"/>
    <property type="match status" value="1"/>
</dbReference>
<dbReference type="CDD" id="cd04651">
    <property type="entry name" value="LbH_G1P_AT_C"/>
    <property type="match status" value="1"/>
</dbReference>
<evidence type="ECO:0000256" key="10">
    <source>
        <dbReference type="SAM" id="MobiDB-lite"/>
    </source>
</evidence>
<organism evidence="13 14">
    <name type="scientific">Paraglaciecola mesophila</name>
    <dbReference type="NCBI Taxonomy" id="197222"/>
    <lineage>
        <taxon>Bacteria</taxon>
        <taxon>Pseudomonadati</taxon>
        <taxon>Pseudomonadota</taxon>
        <taxon>Gammaproteobacteria</taxon>
        <taxon>Alteromonadales</taxon>
        <taxon>Alteromonadaceae</taxon>
        <taxon>Paraglaciecola</taxon>
    </lineage>
</organism>
<evidence type="ECO:0000256" key="2">
    <source>
        <dbReference type="ARBA" id="ARBA00022600"/>
    </source>
</evidence>
<evidence type="ECO:0000256" key="7">
    <source>
        <dbReference type="ARBA" id="ARBA00023056"/>
    </source>
</evidence>